<organism evidence="1 2">
    <name type="scientific">Dichomitus squalens</name>
    <dbReference type="NCBI Taxonomy" id="114155"/>
    <lineage>
        <taxon>Eukaryota</taxon>
        <taxon>Fungi</taxon>
        <taxon>Dikarya</taxon>
        <taxon>Basidiomycota</taxon>
        <taxon>Agaricomycotina</taxon>
        <taxon>Agaricomycetes</taxon>
        <taxon>Polyporales</taxon>
        <taxon>Polyporaceae</taxon>
        <taxon>Dichomitus</taxon>
    </lineage>
</organism>
<accession>A0A4Q9PGB1</accession>
<keyword evidence="2" id="KW-1185">Reference proteome</keyword>
<evidence type="ECO:0000313" key="1">
    <source>
        <dbReference type="EMBL" id="TBU52061.1"/>
    </source>
</evidence>
<evidence type="ECO:0000313" key="2">
    <source>
        <dbReference type="Proteomes" id="UP000292082"/>
    </source>
</evidence>
<proteinExistence type="predicted"/>
<dbReference type="EMBL" id="ML145269">
    <property type="protein sequence ID" value="TBU52061.1"/>
    <property type="molecule type" value="Genomic_DNA"/>
</dbReference>
<name>A0A4Q9PGB1_9APHY</name>
<gene>
    <name evidence="1" type="ORF">BD310DRAFT_941140</name>
</gene>
<reference evidence="1 2" key="1">
    <citation type="submission" date="2019-01" db="EMBL/GenBank/DDBJ databases">
        <title>Draft genome sequences of three monokaryotic isolates of the white-rot basidiomycete fungus Dichomitus squalens.</title>
        <authorList>
            <consortium name="DOE Joint Genome Institute"/>
            <person name="Lopez S.C."/>
            <person name="Andreopoulos B."/>
            <person name="Pangilinan J."/>
            <person name="Lipzen A."/>
            <person name="Riley R."/>
            <person name="Ahrendt S."/>
            <person name="Ng V."/>
            <person name="Barry K."/>
            <person name="Daum C."/>
            <person name="Grigoriev I.V."/>
            <person name="Hilden K.S."/>
            <person name="Makela M.R."/>
            <person name="de Vries R.P."/>
        </authorList>
    </citation>
    <scope>NUCLEOTIDE SEQUENCE [LARGE SCALE GENOMIC DNA]</scope>
    <source>
        <strain evidence="1 2">CBS 464.89</strain>
    </source>
</reference>
<sequence>MRRNLKPSGARYRDGTACSPWTRAPDDADIAVLVLVVLLRHQGIRARGNTILRLIWVRAYSLLIPSIGAALWPEISATHIAPTSPSENLFRAGTCHNNGYE</sequence>
<dbReference type="Proteomes" id="UP000292082">
    <property type="component" value="Unassembled WGS sequence"/>
</dbReference>
<protein>
    <submittedName>
        <fullName evidence="1">Uncharacterized protein</fullName>
    </submittedName>
</protein>
<dbReference type="AlphaFoldDB" id="A0A4Q9PGB1"/>